<evidence type="ECO:0000313" key="3">
    <source>
        <dbReference type="Proteomes" id="UP000246702"/>
    </source>
</evidence>
<name>A0A317WPS4_9EURO</name>
<evidence type="ECO:0000259" key="1">
    <source>
        <dbReference type="Pfam" id="PF07883"/>
    </source>
</evidence>
<dbReference type="CDD" id="cd02231">
    <property type="entry name" value="cupin_BLL6423-like"/>
    <property type="match status" value="1"/>
</dbReference>
<organism evidence="2 3">
    <name type="scientific">Aspergillus sclerotioniger CBS 115572</name>
    <dbReference type="NCBI Taxonomy" id="1450535"/>
    <lineage>
        <taxon>Eukaryota</taxon>
        <taxon>Fungi</taxon>
        <taxon>Dikarya</taxon>
        <taxon>Ascomycota</taxon>
        <taxon>Pezizomycotina</taxon>
        <taxon>Eurotiomycetes</taxon>
        <taxon>Eurotiomycetidae</taxon>
        <taxon>Eurotiales</taxon>
        <taxon>Aspergillaceae</taxon>
        <taxon>Aspergillus</taxon>
        <taxon>Aspergillus subgen. Circumdati</taxon>
    </lineage>
</organism>
<dbReference type="OrthoDB" id="5840532at2759"/>
<protein>
    <recommendedName>
        <fullName evidence="1">Cupin type-2 domain-containing protein</fullName>
    </recommendedName>
</protein>
<dbReference type="AlphaFoldDB" id="A0A317WPS4"/>
<keyword evidence="3" id="KW-1185">Reference proteome</keyword>
<gene>
    <name evidence="2" type="ORF">BO94DRAFT_61684</name>
</gene>
<dbReference type="SUPFAM" id="SSF51182">
    <property type="entry name" value="RmlC-like cupins"/>
    <property type="match status" value="1"/>
</dbReference>
<dbReference type="EMBL" id="MSFK01000013">
    <property type="protein sequence ID" value="PWY88035.1"/>
    <property type="molecule type" value="Genomic_DNA"/>
</dbReference>
<comment type="caution">
    <text evidence="2">The sequence shown here is derived from an EMBL/GenBank/DDBJ whole genome shotgun (WGS) entry which is preliminary data.</text>
</comment>
<dbReference type="InterPro" id="IPR013096">
    <property type="entry name" value="Cupin_2"/>
</dbReference>
<dbReference type="PANTHER" id="PTHR36156:SF2">
    <property type="entry name" value="CUPIN TYPE-2 DOMAIN-CONTAINING PROTEIN"/>
    <property type="match status" value="1"/>
</dbReference>
<dbReference type="Gene3D" id="2.60.120.10">
    <property type="entry name" value="Jelly Rolls"/>
    <property type="match status" value="1"/>
</dbReference>
<dbReference type="PANTHER" id="PTHR36156">
    <property type="entry name" value="SLR2101 PROTEIN"/>
    <property type="match status" value="1"/>
</dbReference>
<dbReference type="Pfam" id="PF07883">
    <property type="entry name" value="Cupin_2"/>
    <property type="match status" value="1"/>
</dbReference>
<dbReference type="RefSeq" id="XP_025467818.1">
    <property type="nucleotide sequence ID" value="XM_025616809.1"/>
</dbReference>
<evidence type="ECO:0000313" key="2">
    <source>
        <dbReference type="EMBL" id="PWY88035.1"/>
    </source>
</evidence>
<dbReference type="GeneID" id="37118952"/>
<feature type="domain" description="Cupin type-2" evidence="1">
    <location>
        <begin position="97"/>
        <end position="154"/>
    </location>
</feature>
<dbReference type="Proteomes" id="UP000246702">
    <property type="component" value="Unassembled WGS sequence"/>
</dbReference>
<dbReference type="InterPro" id="IPR011051">
    <property type="entry name" value="RmlC_Cupin_sf"/>
</dbReference>
<dbReference type="InterPro" id="IPR047142">
    <property type="entry name" value="OryJ/VirC-like"/>
</dbReference>
<dbReference type="STRING" id="1450535.A0A317WPS4"/>
<sequence length="195" mass="21607">MSTSHYTYSVLSQIELPQMADNLPPRSNDTRLVVTGHDEKGSTIIVKDTCNQANPVGDGAFLNPLWSSSDTPAPIEGDEQKVPDFADVSKGSLFGTYDIPPHYKGAMHRTVTLDYIVVLKGQVVLTLEDGKRVTLAEGDTTVQRGTMHSWENESITGLDLFLSCFRRNNLPFITRLWSRTGRSSVHRSIKLTSIL</sequence>
<dbReference type="InterPro" id="IPR014710">
    <property type="entry name" value="RmlC-like_jellyroll"/>
</dbReference>
<proteinExistence type="predicted"/>
<accession>A0A317WPS4</accession>
<reference evidence="2 3" key="1">
    <citation type="submission" date="2016-12" db="EMBL/GenBank/DDBJ databases">
        <title>The genomes of Aspergillus section Nigri reveals drivers in fungal speciation.</title>
        <authorList>
            <consortium name="DOE Joint Genome Institute"/>
            <person name="Vesth T.C."/>
            <person name="Nybo J."/>
            <person name="Theobald S."/>
            <person name="Brandl J."/>
            <person name="Frisvad J.C."/>
            <person name="Nielsen K.F."/>
            <person name="Lyhne E.K."/>
            <person name="Kogle M.E."/>
            <person name="Kuo A."/>
            <person name="Riley R."/>
            <person name="Clum A."/>
            <person name="Nolan M."/>
            <person name="Lipzen A."/>
            <person name="Salamov A."/>
            <person name="Henrissat B."/>
            <person name="Wiebenga A."/>
            <person name="De Vries R.P."/>
            <person name="Grigoriev I.V."/>
            <person name="Mortensen U.H."/>
            <person name="Andersen M.R."/>
            <person name="Baker S.E."/>
        </authorList>
    </citation>
    <scope>NUCLEOTIDE SEQUENCE [LARGE SCALE GENOMIC DNA]</scope>
    <source>
        <strain evidence="2 3">CBS 115572</strain>
    </source>
</reference>